<dbReference type="PANTHER" id="PTHR35894:SF1">
    <property type="entry name" value="PHOSPHORIBULOKINASE _ URIDINE KINASE FAMILY"/>
    <property type="match status" value="1"/>
</dbReference>
<evidence type="ECO:0000313" key="2">
    <source>
        <dbReference type="EMBL" id="RDD60612.1"/>
    </source>
</evidence>
<dbReference type="SMART" id="SM00382">
    <property type="entry name" value="AAA"/>
    <property type="match status" value="1"/>
</dbReference>
<dbReference type="InterPro" id="IPR027417">
    <property type="entry name" value="P-loop_NTPase"/>
</dbReference>
<evidence type="ECO:0000259" key="1">
    <source>
        <dbReference type="SMART" id="SM00382"/>
    </source>
</evidence>
<evidence type="ECO:0000313" key="3">
    <source>
        <dbReference type="Proteomes" id="UP000253941"/>
    </source>
</evidence>
<organism evidence="2 3">
    <name type="scientific">Ferruginivarius sediminum</name>
    <dbReference type="NCBI Taxonomy" id="2661937"/>
    <lineage>
        <taxon>Bacteria</taxon>
        <taxon>Pseudomonadati</taxon>
        <taxon>Pseudomonadota</taxon>
        <taxon>Alphaproteobacteria</taxon>
        <taxon>Rhodospirillales</taxon>
        <taxon>Rhodospirillaceae</taxon>
        <taxon>Ferruginivarius</taxon>
    </lineage>
</organism>
<sequence>MDETTIRDRIRKIDELSLSYDQVNLALDALEDVLAYGTVGAEAKCAMLVGPSGSGKTWALQHFKEGQEAHGSEERDHIPIVYLTAPVQASDKALPGKLLAKLGDPMPEKGTRERMTERLIERLKALGTRMVIIDEVHHLVDSRQNDNKKIRQTAEWLKDMLLAGVCPFVYAGLDTSESLLTTNEQLARRGMHYVRMGAFEYRTKQQREFFAELVETFFDEADLPLEIDRQDLVPTVHEATGGLIGRVATLVQRTIMTAGRQGRACIDAKCLADSWATSGLAMMGQRNPFVRRDGPSGPTKKAA</sequence>
<accession>A0A369T6V1</accession>
<gene>
    <name evidence="2" type="ORF">DRB17_17215</name>
</gene>
<dbReference type="SUPFAM" id="SSF52540">
    <property type="entry name" value="P-loop containing nucleoside triphosphate hydrolases"/>
    <property type="match status" value="1"/>
</dbReference>
<dbReference type="Pfam" id="PF05621">
    <property type="entry name" value="TniB"/>
    <property type="match status" value="1"/>
</dbReference>
<dbReference type="InterPro" id="IPR003593">
    <property type="entry name" value="AAA+_ATPase"/>
</dbReference>
<reference evidence="2 3" key="1">
    <citation type="submission" date="2018-07" db="EMBL/GenBank/DDBJ databases">
        <title>Venubactetium sediminum gen. nov., sp. nov., isolated from a marine solar saltern.</title>
        <authorList>
            <person name="Wang S."/>
        </authorList>
    </citation>
    <scope>NUCLEOTIDE SEQUENCE [LARGE SCALE GENOMIC DNA]</scope>
    <source>
        <strain evidence="2 3">WD2A32</strain>
    </source>
</reference>
<feature type="domain" description="AAA+ ATPase" evidence="1">
    <location>
        <begin position="42"/>
        <end position="197"/>
    </location>
</feature>
<dbReference type="RefSeq" id="WP_114583469.1">
    <property type="nucleotide sequence ID" value="NZ_QPMH01000023.1"/>
</dbReference>
<dbReference type="AlphaFoldDB" id="A0A369T6V1"/>
<protein>
    <submittedName>
        <fullName evidence="2">NACHT domain-containing protein</fullName>
    </submittedName>
</protein>
<proteinExistence type="predicted"/>
<dbReference type="PANTHER" id="PTHR35894">
    <property type="entry name" value="GENERAL SECRETION PATHWAY PROTEIN A-RELATED"/>
    <property type="match status" value="1"/>
</dbReference>
<name>A0A369T6V1_9PROT</name>
<dbReference type="InterPro" id="IPR052026">
    <property type="entry name" value="ExeA_AAA_ATPase_DNA-bind"/>
</dbReference>
<dbReference type="Proteomes" id="UP000253941">
    <property type="component" value="Unassembled WGS sequence"/>
</dbReference>
<dbReference type="InterPro" id="IPR008868">
    <property type="entry name" value="TniB"/>
</dbReference>
<keyword evidence="3" id="KW-1185">Reference proteome</keyword>
<dbReference type="Gene3D" id="3.40.50.300">
    <property type="entry name" value="P-loop containing nucleotide triphosphate hydrolases"/>
    <property type="match status" value="1"/>
</dbReference>
<dbReference type="EMBL" id="QPMH01000023">
    <property type="protein sequence ID" value="RDD60612.1"/>
    <property type="molecule type" value="Genomic_DNA"/>
</dbReference>
<comment type="caution">
    <text evidence="2">The sequence shown here is derived from an EMBL/GenBank/DDBJ whole genome shotgun (WGS) entry which is preliminary data.</text>
</comment>